<reference evidence="1 2" key="1">
    <citation type="journal article" date="2018" name="ISME J.">
        <title>Endosymbiont genomes yield clues of tubeworm success.</title>
        <authorList>
            <person name="Li Y."/>
            <person name="Liles M.R."/>
            <person name="Halanych K.M."/>
        </authorList>
    </citation>
    <scope>NUCLEOTIDE SEQUENCE [LARGE SCALE GENOMIC DNA]</scope>
    <source>
        <strain evidence="1">A1422</strain>
    </source>
</reference>
<evidence type="ECO:0000313" key="1">
    <source>
        <dbReference type="EMBL" id="RDH91912.1"/>
    </source>
</evidence>
<dbReference type="EMBL" id="QFXD01000091">
    <property type="protein sequence ID" value="RDH91912.1"/>
    <property type="molecule type" value="Genomic_DNA"/>
</dbReference>
<comment type="caution">
    <text evidence="1">The sequence shown here is derived from an EMBL/GenBank/DDBJ whole genome shotgun (WGS) entry which is preliminary data.</text>
</comment>
<proteinExistence type="predicted"/>
<dbReference type="Proteomes" id="UP000255508">
    <property type="component" value="Unassembled WGS sequence"/>
</dbReference>
<sequence>MKKINRQTYNVVKPFESYTKDRTVDLTLRQAQFLVLGGFIELSGAKSRKASQAKTAPKKEVTK</sequence>
<evidence type="ECO:0000313" key="2">
    <source>
        <dbReference type="Proteomes" id="UP000255508"/>
    </source>
</evidence>
<protein>
    <submittedName>
        <fullName evidence="1">Uncharacterized protein</fullName>
    </submittedName>
</protein>
<dbReference type="AlphaFoldDB" id="A0A370DZ29"/>
<gene>
    <name evidence="1" type="ORF">DIZ79_04810</name>
</gene>
<organism evidence="1 2">
    <name type="scientific">endosymbiont of Lamellibrachia luymesi</name>
    <dbReference type="NCBI Taxonomy" id="2200907"/>
    <lineage>
        <taxon>Bacteria</taxon>
        <taxon>Pseudomonadati</taxon>
        <taxon>Pseudomonadota</taxon>
        <taxon>Gammaproteobacteria</taxon>
        <taxon>sulfur-oxidizing symbionts</taxon>
    </lineage>
</organism>
<name>A0A370DZ29_9GAMM</name>
<accession>A0A370DZ29</accession>